<reference evidence="2 3" key="1">
    <citation type="journal article" date="2018" name="IMA Fungus">
        <title>IMA Genome-F 9: Draft genome sequence of Annulohypoxylon stygium, Aspergillus mulundensis, Berkeleyomyces basicola (syn. Thielaviopsis basicola), Ceratocystis smalleyi, two Cercospora beticola strains, Coleophoma cylindrospora, Fusarium fracticaudum, Phialophora cf. hyalina, and Morchella septimelata.</title>
        <authorList>
            <person name="Wingfield B.D."/>
            <person name="Bills G.F."/>
            <person name="Dong Y."/>
            <person name="Huang W."/>
            <person name="Nel W.J."/>
            <person name="Swalarsk-Parry B.S."/>
            <person name="Vaghefi N."/>
            <person name="Wilken P.M."/>
            <person name="An Z."/>
            <person name="de Beer Z.W."/>
            <person name="De Vos L."/>
            <person name="Chen L."/>
            <person name="Duong T.A."/>
            <person name="Gao Y."/>
            <person name="Hammerbacher A."/>
            <person name="Kikkert J.R."/>
            <person name="Li Y."/>
            <person name="Li H."/>
            <person name="Li K."/>
            <person name="Li Q."/>
            <person name="Liu X."/>
            <person name="Ma X."/>
            <person name="Naidoo K."/>
            <person name="Pethybridge S.J."/>
            <person name="Sun J."/>
            <person name="Steenkamp E.T."/>
            <person name="van der Nest M.A."/>
            <person name="van Wyk S."/>
            <person name="Wingfield M.J."/>
            <person name="Xiong C."/>
            <person name="Yue Q."/>
            <person name="Zhang X."/>
        </authorList>
    </citation>
    <scope>NUCLEOTIDE SEQUENCE [LARGE SCALE GENOMIC DNA]</scope>
    <source>
        <strain evidence="2 3">BP6252</strain>
    </source>
</reference>
<evidence type="ECO:0000313" key="2">
    <source>
        <dbReference type="EMBL" id="RDW69832.1"/>
    </source>
</evidence>
<comment type="caution">
    <text evidence="2">The sequence shown here is derived from an EMBL/GenBank/DDBJ whole genome shotgun (WGS) entry which is preliminary data.</text>
</comment>
<accession>A0A3D8R708</accession>
<name>A0A3D8R708_9HELO</name>
<sequence length="73" mass="7383">MKFGTVVSAVASLLLLATPAAAAPIPLTPEQLLAALMSPAVTKLPPVNPCTFTQVLSPNGVCMFDSTSVKGGE</sequence>
<dbReference type="EMBL" id="PDLM01000009">
    <property type="protein sequence ID" value="RDW69832.1"/>
    <property type="molecule type" value="Genomic_DNA"/>
</dbReference>
<feature type="chain" id="PRO_5017600810" evidence="1">
    <location>
        <begin position="23"/>
        <end position="73"/>
    </location>
</feature>
<dbReference type="AlphaFoldDB" id="A0A3D8R708"/>
<protein>
    <submittedName>
        <fullName evidence="2">Uncharacterized protein</fullName>
    </submittedName>
</protein>
<feature type="signal peptide" evidence="1">
    <location>
        <begin position="1"/>
        <end position="22"/>
    </location>
</feature>
<evidence type="ECO:0000313" key="3">
    <source>
        <dbReference type="Proteomes" id="UP000256645"/>
    </source>
</evidence>
<keyword evidence="1" id="KW-0732">Signal</keyword>
<organism evidence="2 3">
    <name type="scientific">Coleophoma cylindrospora</name>
    <dbReference type="NCBI Taxonomy" id="1849047"/>
    <lineage>
        <taxon>Eukaryota</taxon>
        <taxon>Fungi</taxon>
        <taxon>Dikarya</taxon>
        <taxon>Ascomycota</taxon>
        <taxon>Pezizomycotina</taxon>
        <taxon>Leotiomycetes</taxon>
        <taxon>Helotiales</taxon>
        <taxon>Dermateaceae</taxon>
        <taxon>Coleophoma</taxon>
    </lineage>
</organism>
<keyword evidence="3" id="KW-1185">Reference proteome</keyword>
<dbReference type="OrthoDB" id="10381106at2759"/>
<dbReference type="Proteomes" id="UP000256645">
    <property type="component" value="Unassembled WGS sequence"/>
</dbReference>
<evidence type="ECO:0000256" key="1">
    <source>
        <dbReference type="SAM" id="SignalP"/>
    </source>
</evidence>
<proteinExistence type="predicted"/>
<gene>
    <name evidence="2" type="ORF">BP6252_08852</name>
</gene>